<keyword evidence="6" id="KW-0460">Magnesium</keyword>
<dbReference type="OrthoDB" id="3293539at2"/>
<accession>A0A3S9MKX4</accession>
<dbReference type="EMBL" id="CP034539">
    <property type="protein sequence ID" value="AZQ39790.1"/>
    <property type="molecule type" value="Genomic_DNA"/>
</dbReference>
<dbReference type="PANTHER" id="PTHR37311:SF1">
    <property type="entry name" value="2-PHOSPHOSULFOLACTATE PHOSPHATASE-RELATED"/>
    <property type="match status" value="1"/>
</dbReference>
<evidence type="ECO:0000256" key="7">
    <source>
        <dbReference type="ARBA" id="ARBA00033711"/>
    </source>
</evidence>
<dbReference type="Pfam" id="PF04029">
    <property type="entry name" value="2-ph_phosp"/>
    <property type="match status" value="1"/>
</dbReference>
<dbReference type="GO" id="GO:0000287">
    <property type="term" value="F:magnesium ion binding"/>
    <property type="evidence" value="ECO:0007669"/>
    <property type="project" value="InterPro"/>
</dbReference>
<dbReference type="KEGG" id="scya:EJ357_45470"/>
<dbReference type="Proteomes" id="UP000280298">
    <property type="component" value="Chromosome"/>
</dbReference>
<dbReference type="SUPFAM" id="SSF142823">
    <property type="entry name" value="ComB-like"/>
    <property type="match status" value="1"/>
</dbReference>
<proteinExistence type="inferred from homology"/>
<comment type="cofactor">
    <cofactor evidence="1">
        <name>Mg(2+)</name>
        <dbReference type="ChEBI" id="CHEBI:18420"/>
    </cofactor>
</comment>
<dbReference type="PANTHER" id="PTHR37311">
    <property type="entry name" value="2-PHOSPHOSULFOLACTATE PHOSPHATASE-RELATED"/>
    <property type="match status" value="1"/>
</dbReference>
<evidence type="ECO:0000256" key="4">
    <source>
        <dbReference type="ARBA" id="ARBA00021948"/>
    </source>
</evidence>
<dbReference type="EC" id="3.1.3.71" evidence="3"/>
<evidence type="ECO:0000256" key="1">
    <source>
        <dbReference type="ARBA" id="ARBA00001946"/>
    </source>
</evidence>
<keyword evidence="5" id="KW-0378">Hydrolase</keyword>
<keyword evidence="9" id="KW-1185">Reference proteome</keyword>
<organism evidence="8 9">
    <name type="scientific">Streptomyces cyaneochromogenes</name>
    <dbReference type="NCBI Taxonomy" id="2496836"/>
    <lineage>
        <taxon>Bacteria</taxon>
        <taxon>Bacillati</taxon>
        <taxon>Actinomycetota</taxon>
        <taxon>Actinomycetes</taxon>
        <taxon>Kitasatosporales</taxon>
        <taxon>Streptomycetaceae</taxon>
        <taxon>Streptomyces</taxon>
    </lineage>
</organism>
<evidence type="ECO:0000256" key="3">
    <source>
        <dbReference type="ARBA" id="ARBA00012953"/>
    </source>
</evidence>
<dbReference type="InterPro" id="IPR005238">
    <property type="entry name" value="ComB-like"/>
</dbReference>
<evidence type="ECO:0000313" key="8">
    <source>
        <dbReference type="EMBL" id="AZQ39790.1"/>
    </source>
</evidence>
<evidence type="ECO:0000256" key="5">
    <source>
        <dbReference type="ARBA" id="ARBA00022801"/>
    </source>
</evidence>
<dbReference type="GO" id="GO:0050532">
    <property type="term" value="F:2-phosphosulfolactate phosphatase activity"/>
    <property type="evidence" value="ECO:0007669"/>
    <property type="project" value="UniProtKB-EC"/>
</dbReference>
<dbReference type="AlphaFoldDB" id="A0A3S9MKX4"/>
<evidence type="ECO:0000313" key="9">
    <source>
        <dbReference type="Proteomes" id="UP000280298"/>
    </source>
</evidence>
<comment type="similarity">
    <text evidence="2">Belongs to the ComB family.</text>
</comment>
<dbReference type="InterPro" id="IPR036702">
    <property type="entry name" value="ComB-like_sf"/>
</dbReference>
<dbReference type="Gene3D" id="3.90.1560.10">
    <property type="entry name" value="ComB-like"/>
    <property type="match status" value="1"/>
</dbReference>
<reference evidence="8 9" key="1">
    <citation type="journal article" date="2019" name="Int. J. Syst. Evol. Microbiol.">
        <title>Streptomyces cyaneochromogenes sp. nov., a blue pigment-producing actinomycete from manganese-contaminated soil.</title>
        <authorList>
            <person name="Tang X."/>
            <person name="Zhao J."/>
            <person name="Li K."/>
            <person name="Chen Z."/>
            <person name="Sun Y."/>
            <person name="Gao J."/>
        </authorList>
    </citation>
    <scope>NUCLEOTIDE SEQUENCE [LARGE SCALE GENOMIC DNA]</scope>
    <source>
        <strain evidence="8 9">MK-45</strain>
    </source>
</reference>
<sequence length="236" mass="24664">MIGMDTRFVGIAEVVETPSVAVVVDVMRAFTVAAWAFAQGAEKIVLAESLDDALALKARHPEWVALKDGPPAPGFDTVNSPGLLRSIDLGGRTVVQKTTAGTVGALAVKEASLVLCAGFVVAEATARLLRARKSDSVTFVVTGEDGQADEDLACAQYIARRTTEAGTDAAGFLRRAAESRAATELAEGVRQGVHPDDVALCLELDRFPFAMVAALEGSLMVLRPYAVPSPTDGGPI</sequence>
<evidence type="ECO:0000256" key="6">
    <source>
        <dbReference type="ARBA" id="ARBA00022842"/>
    </source>
</evidence>
<dbReference type="GO" id="GO:0050545">
    <property type="term" value="F:sulfopyruvate decarboxylase activity"/>
    <property type="evidence" value="ECO:0007669"/>
    <property type="project" value="TreeGrafter"/>
</dbReference>
<gene>
    <name evidence="8" type="ORF">EJ357_45470</name>
</gene>
<evidence type="ECO:0000256" key="2">
    <source>
        <dbReference type="ARBA" id="ARBA00009997"/>
    </source>
</evidence>
<comment type="catalytic activity">
    <reaction evidence="7">
        <text>(2R)-O-phospho-3-sulfolactate + H2O = (2R)-3-sulfolactate + phosphate</text>
        <dbReference type="Rhea" id="RHEA:23416"/>
        <dbReference type="ChEBI" id="CHEBI:15377"/>
        <dbReference type="ChEBI" id="CHEBI:15597"/>
        <dbReference type="ChEBI" id="CHEBI:43474"/>
        <dbReference type="ChEBI" id="CHEBI:58738"/>
        <dbReference type="EC" id="3.1.3.71"/>
    </reaction>
</comment>
<protein>
    <recommendedName>
        <fullName evidence="4">Probable 2-phosphosulfolactate phosphatase</fullName>
        <ecNumber evidence="3">3.1.3.71</ecNumber>
    </recommendedName>
</protein>
<name>A0A3S9MKX4_9ACTN</name>